<sequence>MGQHLGGTRVEVDISKRNRGRHPIVTITKDDLIPLWPNGKGIAEAKLLIPKSAHHFYINLFCDKNVEDYLDGFGRQPDFVIR</sequence>
<dbReference type="EMBL" id="JARBHB010000015">
    <property type="protein sequence ID" value="KAJ8867793.1"/>
    <property type="molecule type" value="Genomic_DNA"/>
</dbReference>
<comment type="caution">
    <text evidence="1">The sequence shown here is derived from an EMBL/GenBank/DDBJ whole genome shotgun (WGS) entry which is preliminary data.</text>
</comment>
<accession>A0ABQ9G8P5</accession>
<organism evidence="1 2">
    <name type="scientific">Dryococelus australis</name>
    <dbReference type="NCBI Taxonomy" id="614101"/>
    <lineage>
        <taxon>Eukaryota</taxon>
        <taxon>Metazoa</taxon>
        <taxon>Ecdysozoa</taxon>
        <taxon>Arthropoda</taxon>
        <taxon>Hexapoda</taxon>
        <taxon>Insecta</taxon>
        <taxon>Pterygota</taxon>
        <taxon>Neoptera</taxon>
        <taxon>Polyneoptera</taxon>
        <taxon>Phasmatodea</taxon>
        <taxon>Verophasmatodea</taxon>
        <taxon>Anareolatae</taxon>
        <taxon>Phasmatidae</taxon>
        <taxon>Eurycanthinae</taxon>
        <taxon>Dryococelus</taxon>
    </lineage>
</organism>
<proteinExistence type="predicted"/>
<reference evidence="1 2" key="1">
    <citation type="submission" date="2023-02" db="EMBL/GenBank/DDBJ databases">
        <title>LHISI_Scaffold_Assembly.</title>
        <authorList>
            <person name="Stuart O.P."/>
            <person name="Cleave R."/>
            <person name="Magrath M.J.L."/>
            <person name="Mikheyev A.S."/>
        </authorList>
    </citation>
    <scope>NUCLEOTIDE SEQUENCE [LARGE SCALE GENOMIC DNA]</scope>
    <source>
        <strain evidence="1">Daus_M_001</strain>
        <tissue evidence="1">Leg muscle</tissue>
    </source>
</reference>
<evidence type="ECO:0000313" key="2">
    <source>
        <dbReference type="Proteomes" id="UP001159363"/>
    </source>
</evidence>
<dbReference type="Proteomes" id="UP001159363">
    <property type="component" value="Chromosome 14"/>
</dbReference>
<keyword evidence="2" id="KW-1185">Reference proteome</keyword>
<protein>
    <submittedName>
        <fullName evidence="1">Uncharacterized protein</fullName>
    </submittedName>
</protein>
<name>A0ABQ9G8P5_9NEOP</name>
<gene>
    <name evidence="1" type="ORF">PR048_031598</name>
</gene>
<evidence type="ECO:0000313" key="1">
    <source>
        <dbReference type="EMBL" id="KAJ8867793.1"/>
    </source>
</evidence>